<proteinExistence type="predicted"/>
<dbReference type="InterPro" id="IPR027417">
    <property type="entry name" value="P-loop_NTPase"/>
</dbReference>
<evidence type="ECO:0000259" key="3">
    <source>
        <dbReference type="Pfam" id="PF13514"/>
    </source>
</evidence>
<sequence>MNSTLKIIGLHIYGYGKLADVVIENLTDFQVFYGENEAGKSTIMAFIHGVLFGFPTKQQSELRYEPKHHSKYGGKIRVYHEKTGYAVIERVKGRAAGDVTVVMDNGTIGGEELLKELLHHFDKSLYQAIFSFNLHGLQNIHQMKGEEIGKFLFSAGTLGTERLAKTEAILQKEMESRFKPSGKKPTLNGKLQALHELNSELKKSAAKNKEYEDLVRKGGMLQQKIDQLNSKLYDNQIRKEKLNEWNRIETLVKEEKMIKKELSDLGEFAEFPVRGIERLEKINQLIHPCKARLSSIGESIEQVKQELPRMNPDSLFLKAEPELLPLLDQIPIYEQLQLEMQQYETKLAGFEAELSMIKEKLHLRLNEEEICSINTNIYMKNQVETVSQRTKKLSEIKEELEKQYQEEKTSLEQIEKEISQTKSLCLSEQKRAHLEEQAAVKYDKKGLEEELKNTREKIEFCQISLDRDNNAKSRQKLQYVIIFAILAGLIVYGGLTKQWEIVTIGSAGAAVIAFFMLQSNREGKEKKGAQSLANLKETEKQIMQKLDSAKFFDLAKAEEQLERDQELREELKILTFKWKQQQVQFDKVISKFEAWELESAENKKNLVSLSKELNIPENMANLFLLEAYQLIEQYKSIVRDKQQLNHRLQEVNKQLVKIETGINAFADYHLSEKGISLQQSAYLLRNKLKMEHEKHIKSQEKKNKLAELENDWKQTQKELEHLNDEHHKLISSANANSEQQFYQFGEIAAKNQKLQEQLEAIQGQLQYSILSEQERDRFLGQHLNEGTMIEVNRETQQINHQLNTLQEELAAVKYEIQILEEGGVYSDLLHQFKQKMFQLAEDVKEWAVFSIAQDILMRTIDTYKNGHLPRMLVKAQEYLVFLTNGRYNRIHLNPAGIGFLVERQDHTIFEANELSQATTEQLYVAIRLALATTLYEKYQFPIIIDDSFVNFDTGRTKKVIELLKKLKGNQILFFTCHAHLLPLFAKENILLLEKDAVQIIS</sequence>
<keyword evidence="2" id="KW-1133">Transmembrane helix</keyword>
<feature type="coiled-coil region" evidence="1">
    <location>
        <begin position="634"/>
        <end position="661"/>
    </location>
</feature>
<feature type="domain" description="YhaN AAA" evidence="3">
    <location>
        <begin position="7"/>
        <end position="211"/>
    </location>
</feature>
<name>A0A3T0HW17_9BACI</name>
<feature type="coiled-coil region" evidence="1">
    <location>
        <begin position="689"/>
        <end position="764"/>
    </location>
</feature>
<dbReference type="Gene3D" id="3.40.50.300">
    <property type="entry name" value="P-loop containing nucleotide triphosphate hydrolases"/>
    <property type="match status" value="2"/>
</dbReference>
<feature type="transmembrane region" description="Helical" evidence="2">
    <location>
        <begin position="477"/>
        <end position="495"/>
    </location>
</feature>
<organism evidence="4 5">
    <name type="scientific">Neobacillus mesonae</name>
    <dbReference type="NCBI Taxonomy" id="1193713"/>
    <lineage>
        <taxon>Bacteria</taxon>
        <taxon>Bacillati</taxon>
        <taxon>Bacillota</taxon>
        <taxon>Bacilli</taxon>
        <taxon>Bacillales</taxon>
        <taxon>Bacillaceae</taxon>
        <taxon>Neobacillus</taxon>
    </lineage>
</organism>
<dbReference type="STRING" id="1193713.GCA_001636315_04011"/>
<keyword evidence="1" id="KW-0175">Coiled coil</keyword>
<dbReference type="InterPro" id="IPR038734">
    <property type="entry name" value="YhaN_AAA"/>
</dbReference>
<evidence type="ECO:0000313" key="4">
    <source>
        <dbReference type="EMBL" id="AZU61177.1"/>
    </source>
</evidence>
<dbReference type="PANTHER" id="PTHR41259">
    <property type="entry name" value="DOUBLE-STRAND BREAK REPAIR RAD50 ATPASE, PUTATIVE-RELATED"/>
    <property type="match status" value="1"/>
</dbReference>
<dbReference type="KEGG" id="nmk:CHR53_07850"/>
<accession>A0A3T0HW17</accession>
<dbReference type="EMBL" id="CP022572">
    <property type="protein sequence ID" value="AZU61177.1"/>
    <property type="molecule type" value="Genomic_DNA"/>
</dbReference>
<evidence type="ECO:0000256" key="1">
    <source>
        <dbReference type="SAM" id="Coils"/>
    </source>
</evidence>
<gene>
    <name evidence="4" type="ORF">CHR53_07850</name>
</gene>
<feature type="coiled-coil region" evidence="1">
    <location>
        <begin position="333"/>
        <end position="464"/>
    </location>
</feature>
<keyword evidence="2" id="KW-0472">Membrane</keyword>
<feature type="transmembrane region" description="Helical" evidence="2">
    <location>
        <begin position="501"/>
        <end position="517"/>
    </location>
</feature>
<evidence type="ECO:0000256" key="2">
    <source>
        <dbReference type="SAM" id="Phobius"/>
    </source>
</evidence>
<keyword evidence="2" id="KW-0812">Transmembrane</keyword>
<protein>
    <recommendedName>
        <fullName evidence="3">YhaN AAA domain-containing protein</fullName>
    </recommendedName>
</protein>
<reference evidence="4 5" key="1">
    <citation type="submission" date="2017-07" db="EMBL/GenBank/DDBJ databases">
        <title>The complete genome sequence of Bacillus mesonae strain H20-5, an efficient strain improving plant abiotic stress resistance.</title>
        <authorList>
            <person name="Kim S.Y."/>
            <person name="Song H."/>
            <person name="Sang M.K."/>
            <person name="Weon H.-Y."/>
            <person name="Song J."/>
        </authorList>
    </citation>
    <scope>NUCLEOTIDE SEQUENCE [LARGE SCALE GENOMIC DNA]</scope>
    <source>
        <strain evidence="4 5">H20-5</strain>
    </source>
</reference>
<dbReference type="OrthoDB" id="9764467at2"/>
<dbReference type="Pfam" id="PF13514">
    <property type="entry name" value="AAA_27"/>
    <property type="match status" value="1"/>
</dbReference>
<evidence type="ECO:0000313" key="5">
    <source>
        <dbReference type="Proteomes" id="UP000282892"/>
    </source>
</evidence>
<dbReference type="Proteomes" id="UP000282892">
    <property type="component" value="Chromosome"/>
</dbReference>
<feature type="coiled-coil region" evidence="1">
    <location>
        <begin position="788"/>
        <end position="822"/>
    </location>
</feature>
<dbReference type="SUPFAM" id="SSF52540">
    <property type="entry name" value="P-loop containing nucleoside triphosphate hydrolases"/>
    <property type="match status" value="1"/>
</dbReference>
<keyword evidence="5" id="KW-1185">Reference proteome</keyword>
<dbReference type="AlphaFoldDB" id="A0A3T0HW17"/>
<dbReference type="PANTHER" id="PTHR41259:SF1">
    <property type="entry name" value="DOUBLE-STRAND BREAK REPAIR RAD50 ATPASE, PUTATIVE-RELATED"/>
    <property type="match status" value="1"/>
</dbReference>